<accession>A0A8J4PQC0</accession>
<keyword evidence="1" id="KW-0732">Signal</keyword>
<evidence type="ECO:0000256" key="1">
    <source>
        <dbReference type="SAM" id="SignalP"/>
    </source>
</evidence>
<name>A0A8J4PQC0_9MYCE</name>
<dbReference type="InterPro" id="IPR037461">
    <property type="entry name" value="CtCE2-like_dom"/>
</dbReference>
<dbReference type="OrthoDB" id="30833at2759"/>
<dbReference type="PANTHER" id="PTHR37834:SF2">
    <property type="entry name" value="ESTERASE, SGNH HYDROLASE-TYPE"/>
    <property type="match status" value="1"/>
</dbReference>
<organism evidence="3 4">
    <name type="scientific">Polysphondylium violaceum</name>
    <dbReference type="NCBI Taxonomy" id="133409"/>
    <lineage>
        <taxon>Eukaryota</taxon>
        <taxon>Amoebozoa</taxon>
        <taxon>Evosea</taxon>
        <taxon>Eumycetozoa</taxon>
        <taxon>Dictyostelia</taxon>
        <taxon>Dictyosteliales</taxon>
        <taxon>Dictyosteliaceae</taxon>
        <taxon>Polysphondylium</taxon>
    </lineage>
</organism>
<dbReference type="InterPro" id="IPR052762">
    <property type="entry name" value="PCW_deacetylase/CE"/>
</dbReference>
<reference evidence="3" key="1">
    <citation type="submission" date="2020-01" db="EMBL/GenBank/DDBJ databases">
        <title>Development of genomics and gene disruption for Polysphondylium violaceum indicates a role for the polyketide synthase stlB in stalk morphogenesis.</title>
        <authorList>
            <person name="Narita B."/>
            <person name="Kawabe Y."/>
            <person name="Kin K."/>
            <person name="Saito T."/>
            <person name="Gibbs R."/>
            <person name="Kuspa A."/>
            <person name="Muzny D."/>
            <person name="Queller D."/>
            <person name="Richards S."/>
            <person name="Strassman J."/>
            <person name="Sucgang R."/>
            <person name="Worley K."/>
            <person name="Schaap P."/>
        </authorList>
    </citation>
    <scope>NUCLEOTIDE SEQUENCE</scope>
    <source>
        <strain evidence="3">QSvi11</strain>
    </source>
</reference>
<feature type="signal peptide" evidence="1">
    <location>
        <begin position="1"/>
        <end position="21"/>
    </location>
</feature>
<evidence type="ECO:0000313" key="4">
    <source>
        <dbReference type="Proteomes" id="UP000695562"/>
    </source>
</evidence>
<dbReference type="GO" id="GO:0052689">
    <property type="term" value="F:carboxylic ester hydrolase activity"/>
    <property type="evidence" value="ECO:0007669"/>
    <property type="project" value="InterPro"/>
</dbReference>
<sequence>MKIYIFISILVCLLVCSCASGLLIAPSDVNVYYVGRVDKSNGSQYVLAWSGVQFSVLVTGTTTFSAVLDSVGETYYSVYIGTAMYVLNISSSTPQPYSISETVSLDPTQTYNITFIKRSEAEIGISTFYGFLVDNGASLLPYPKARGRAIEFIGDSITCGYGMIGVPPCSFQPDQEDITLTYGGIIAQELNAQFYVEAWSGKGIVKNYGSTTIPSNETFPELYPLTIPTQSTDYWDFNDFLPDAVVINLGSNDYEQLPHPSQHLFESTFIEFINYISTKYSDKPTIFLICGPMIGNPCCQYIQNIAVAISAVYIDMQDILKPNDYGCAGHPGVEGHAKMAAIALPIIQKNMGW</sequence>
<dbReference type="Gene3D" id="2.60.120.260">
    <property type="entry name" value="Galactose-binding domain-like"/>
    <property type="match status" value="1"/>
</dbReference>
<dbReference type="SUPFAM" id="SSF52266">
    <property type="entry name" value="SGNH hydrolase"/>
    <property type="match status" value="1"/>
</dbReference>
<feature type="domain" description="Carbohydrate esterase 2 N-terminal" evidence="2">
    <location>
        <begin position="33"/>
        <end position="143"/>
    </location>
</feature>
<proteinExistence type="predicted"/>
<evidence type="ECO:0000313" key="3">
    <source>
        <dbReference type="EMBL" id="KAF2070880.1"/>
    </source>
</evidence>
<feature type="chain" id="PRO_5035264208" description="Carbohydrate esterase 2 N-terminal domain-containing protein" evidence="1">
    <location>
        <begin position="22"/>
        <end position="353"/>
    </location>
</feature>
<comment type="caution">
    <text evidence="3">The sequence shown here is derived from an EMBL/GenBank/DDBJ whole genome shotgun (WGS) entry which is preliminary data.</text>
</comment>
<dbReference type="CDD" id="cd01831">
    <property type="entry name" value="Endoglucanase_E_like"/>
    <property type="match status" value="1"/>
</dbReference>
<dbReference type="Proteomes" id="UP000695562">
    <property type="component" value="Unassembled WGS sequence"/>
</dbReference>
<evidence type="ECO:0000259" key="2">
    <source>
        <dbReference type="Pfam" id="PF17996"/>
    </source>
</evidence>
<keyword evidence="4" id="KW-1185">Reference proteome</keyword>
<dbReference type="PANTHER" id="PTHR37834">
    <property type="entry name" value="GDSL-LIKE LIPASE/ACYLHYDROLASE DOMAIN PROTEIN (AFU_ORTHOLOGUE AFUA_2G00620)"/>
    <property type="match status" value="1"/>
</dbReference>
<dbReference type="InterPro" id="IPR040794">
    <property type="entry name" value="CE2_N"/>
</dbReference>
<dbReference type="InterPro" id="IPR001087">
    <property type="entry name" value="GDSL"/>
</dbReference>
<dbReference type="PROSITE" id="PS51257">
    <property type="entry name" value="PROKAR_LIPOPROTEIN"/>
    <property type="match status" value="1"/>
</dbReference>
<dbReference type="EMBL" id="AJWJ01000436">
    <property type="protein sequence ID" value="KAF2070880.1"/>
    <property type="molecule type" value="Genomic_DNA"/>
</dbReference>
<protein>
    <recommendedName>
        <fullName evidence="2">Carbohydrate esterase 2 N-terminal domain-containing protein</fullName>
    </recommendedName>
</protein>
<dbReference type="Gene3D" id="3.40.50.1110">
    <property type="entry name" value="SGNH hydrolase"/>
    <property type="match status" value="1"/>
</dbReference>
<dbReference type="AlphaFoldDB" id="A0A8J4PQC0"/>
<dbReference type="Pfam" id="PF17996">
    <property type="entry name" value="CE2_N"/>
    <property type="match status" value="1"/>
</dbReference>
<gene>
    <name evidence="3" type="ORF">CYY_007798</name>
</gene>
<dbReference type="Pfam" id="PF00657">
    <property type="entry name" value="Lipase_GDSL"/>
    <property type="match status" value="1"/>
</dbReference>
<dbReference type="InterPro" id="IPR036514">
    <property type="entry name" value="SGNH_hydro_sf"/>
</dbReference>